<reference evidence="7 8" key="1">
    <citation type="submission" date="2017-06" db="EMBL/GenBank/DDBJ databases">
        <title>Ensifer strains isolated from leguminous trees and herbs display diverse denitrification phenotypes with some acting as strong N2O sinks.</title>
        <authorList>
            <person name="Woliy K."/>
            <person name="Mania D."/>
            <person name="Bakken L.R."/>
            <person name="Frostegard A."/>
        </authorList>
    </citation>
    <scope>NUCLEOTIDE SEQUENCE [LARGE SCALE GENOMIC DNA]</scope>
    <source>
        <strain evidence="7 8">AC50a</strain>
    </source>
</reference>
<dbReference type="Pfam" id="PF03073">
    <property type="entry name" value="TspO_MBR"/>
    <property type="match status" value="1"/>
</dbReference>
<feature type="transmembrane region" description="Helical" evidence="6">
    <location>
        <begin position="98"/>
        <end position="120"/>
    </location>
</feature>
<feature type="transmembrane region" description="Helical" evidence="6">
    <location>
        <begin position="127"/>
        <end position="150"/>
    </location>
</feature>
<dbReference type="Gene3D" id="1.20.1260.100">
    <property type="entry name" value="TspO/MBR protein"/>
    <property type="match status" value="1"/>
</dbReference>
<comment type="similarity">
    <text evidence="2">Belongs to the TspO/BZRP family.</text>
</comment>
<evidence type="ECO:0000256" key="5">
    <source>
        <dbReference type="ARBA" id="ARBA00023136"/>
    </source>
</evidence>
<comment type="caution">
    <text evidence="7">The sequence shown here is derived from an EMBL/GenBank/DDBJ whole genome shotgun (WGS) entry which is preliminary data.</text>
</comment>
<feature type="transmembrane region" description="Helical" evidence="6">
    <location>
        <begin position="73"/>
        <end position="92"/>
    </location>
</feature>
<keyword evidence="4 6" id="KW-1133">Transmembrane helix</keyword>
<evidence type="ECO:0000313" key="7">
    <source>
        <dbReference type="EMBL" id="PJR17200.1"/>
    </source>
</evidence>
<evidence type="ECO:0000256" key="1">
    <source>
        <dbReference type="ARBA" id="ARBA00004141"/>
    </source>
</evidence>
<dbReference type="GO" id="GO:0016301">
    <property type="term" value="F:kinase activity"/>
    <property type="evidence" value="ECO:0007669"/>
    <property type="project" value="UniProtKB-KW"/>
</dbReference>
<evidence type="ECO:0000256" key="3">
    <source>
        <dbReference type="ARBA" id="ARBA00022692"/>
    </source>
</evidence>
<dbReference type="AlphaFoldDB" id="A0A2J0Z9J2"/>
<dbReference type="Proteomes" id="UP000231987">
    <property type="component" value="Unassembled WGS sequence"/>
</dbReference>
<dbReference type="PANTHER" id="PTHR10057:SF0">
    <property type="entry name" value="TRANSLOCATOR PROTEIN"/>
    <property type="match status" value="1"/>
</dbReference>
<dbReference type="EMBL" id="NJGD01000001">
    <property type="protein sequence ID" value="PJR17200.1"/>
    <property type="molecule type" value="Genomic_DNA"/>
</dbReference>
<protein>
    <submittedName>
        <fullName evidence="7">Sensor histidine kinase</fullName>
    </submittedName>
</protein>
<dbReference type="GO" id="GO:0016020">
    <property type="term" value="C:membrane"/>
    <property type="evidence" value="ECO:0007669"/>
    <property type="project" value="UniProtKB-SubCell"/>
</dbReference>
<dbReference type="PIRSF" id="PIRSF005859">
    <property type="entry name" value="PBR"/>
    <property type="match status" value="1"/>
</dbReference>
<dbReference type="FunFam" id="1.20.1260.100:FF:000001">
    <property type="entry name" value="translocator protein 2"/>
    <property type="match status" value="1"/>
</dbReference>
<evidence type="ECO:0000256" key="6">
    <source>
        <dbReference type="SAM" id="Phobius"/>
    </source>
</evidence>
<feature type="transmembrane region" description="Helical" evidence="6">
    <location>
        <begin position="44"/>
        <end position="66"/>
    </location>
</feature>
<evidence type="ECO:0000256" key="2">
    <source>
        <dbReference type="ARBA" id="ARBA00007524"/>
    </source>
</evidence>
<organism evidence="7 8">
    <name type="scientific">Rhizobium meliloti</name>
    <name type="common">Ensifer meliloti</name>
    <name type="synonym">Sinorhizobium meliloti</name>
    <dbReference type="NCBI Taxonomy" id="382"/>
    <lineage>
        <taxon>Bacteria</taxon>
        <taxon>Pseudomonadati</taxon>
        <taxon>Pseudomonadota</taxon>
        <taxon>Alphaproteobacteria</taxon>
        <taxon>Hyphomicrobiales</taxon>
        <taxon>Rhizobiaceae</taxon>
        <taxon>Sinorhizobium/Ensifer group</taxon>
        <taxon>Sinorhizobium</taxon>
    </lineage>
</organism>
<sequence>MNRTVVHVLFVVAVLGLGLAIGYINIPDAWYRSLAKPSFTPPNWVFAPAWSILYVMIGIAGARSFLDHRGHSVLWPLWLTQMILNFLWSPLFFGLHQIAAALVVIFALFASIVAFILASLRKDRISALLFVPYLAWVAFATLLNGSIFLMN</sequence>
<dbReference type="InterPro" id="IPR038330">
    <property type="entry name" value="TspO/MBR-related_sf"/>
</dbReference>
<dbReference type="PANTHER" id="PTHR10057">
    <property type="entry name" value="PERIPHERAL-TYPE BENZODIAZEPINE RECEPTOR"/>
    <property type="match status" value="1"/>
</dbReference>
<comment type="subcellular location">
    <subcellularLocation>
        <location evidence="1">Membrane</location>
        <topology evidence="1">Multi-pass membrane protein</topology>
    </subcellularLocation>
</comment>
<evidence type="ECO:0000313" key="8">
    <source>
        <dbReference type="Proteomes" id="UP000231987"/>
    </source>
</evidence>
<dbReference type="InterPro" id="IPR004307">
    <property type="entry name" value="TspO_MBR"/>
</dbReference>
<accession>A0A2J0Z9J2</accession>
<dbReference type="CDD" id="cd15904">
    <property type="entry name" value="TSPO_MBR"/>
    <property type="match status" value="1"/>
</dbReference>
<dbReference type="GO" id="GO:0033013">
    <property type="term" value="P:tetrapyrrole metabolic process"/>
    <property type="evidence" value="ECO:0007669"/>
    <property type="project" value="UniProtKB-ARBA"/>
</dbReference>
<keyword evidence="7" id="KW-0808">Transferase</keyword>
<gene>
    <name evidence="7" type="ORF">CEJ86_03255</name>
</gene>
<keyword evidence="7" id="KW-0418">Kinase</keyword>
<keyword evidence="5 6" id="KW-0472">Membrane</keyword>
<evidence type="ECO:0000256" key="4">
    <source>
        <dbReference type="ARBA" id="ARBA00022989"/>
    </source>
</evidence>
<name>A0A2J0Z9J2_RHIML</name>
<keyword evidence="3 6" id="KW-0812">Transmembrane</keyword>
<proteinExistence type="inferred from homology"/>
<dbReference type="RefSeq" id="WP_100669815.1">
    <property type="nucleotide sequence ID" value="NZ_NJGD01000001.1"/>
</dbReference>